<gene>
    <name evidence="1" type="ORF">FXN61_31355</name>
</gene>
<accession>A0ABX1FQF7</accession>
<evidence type="ECO:0000313" key="1">
    <source>
        <dbReference type="EMBL" id="NKE61039.1"/>
    </source>
</evidence>
<proteinExistence type="predicted"/>
<dbReference type="EMBL" id="VSRL01000150">
    <property type="protein sequence ID" value="NKE61039.1"/>
    <property type="molecule type" value="Genomic_DNA"/>
</dbReference>
<keyword evidence="2" id="KW-1185">Reference proteome</keyword>
<comment type="caution">
    <text evidence="1">The sequence shown here is derived from an EMBL/GenBank/DDBJ whole genome shotgun (WGS) entry which is preliminary data.</text>
</comment>
<name>A0ABX1FQF7_9PSEU</name>
<dbReference type="Proteomes" id="UP001515943">
    <property type="component" value="Unassembled WGS sequence"/>
</dbReference>
<protein>
    <submittedName>
        <fullName evidence="1">Uncharacterized protein</fullName>
    </submittedName>
</protein>
<organism evidence="1 2">
    <name type="scientific">Lentzea indica</name>
    <dbReference type="NCBI Taxonomy" id="2604800"/>
    <lineage>
        <taxon>Bacteria</taxon>
        <taxon>Bacillati</taxon>
        <taxon>Actinomycetota</taxon>
        <taxon>Actinomycetes</taxon>
        <taxon>Pseudonocardiales</taxon>
        <taxon>Pseudonocardiaceae</taxon>
        <taxon>Lentzea</taxon>
    </lineage>
</organism>
<dbReference type="RefSeq" id="WP_167977691.1">
    <property type="nucleotide sequence ID" value="NZ_VSRL01000150.1"/>
</dbReference>
<evidence type="ECO:0000313" key="2">
    <source>
        <dbReference type="Proteomes" id="UP001515943"/>
    </source>
</evidence>
<sequence length="172" mass="19747">MSEQDDDRVWIHLPGGPAVPVRGGSPLEAAFSSSDPGEKMSWSLGLLGDFLWRNLPECRPFFAERLKHEIDEAIEQDRELHAVWPLEIACDVLWYPLIRPALDADPMDEELVARLLRIVREAWALEPPPWEDTRYGLRVYVLENLDVPEHISVVERLDPVLHQVIRNEIGTI</sequence>
<reference evidence="1 2" key="1">
    <citation type="submission" date="2019-08" db="EMBL/GenBank/DDBJ databases">
        <title>Lentzea from Indian Himalayas.</title>
        <authorList>
            <person name="Mandal S."/>
            <person name="Mallick Gupta A."/>
            <person name="Maiti P.K."/>
            <person name="Sarkar J."/>
            <person name="Mandal S."/>
        </authorList>
    </citation>
    <scope>NUCLEOTIDE SEQUENCE [LARGE SCALE GENOMIC DNA]</scope>
    <source>
        <strain evidence="1 2">PSKA42</strain>
    </source>
</reference>